<dbReference type="RefSeq" id="WP_128770172.1">
    <property type="nucleotide sequence ID" value="NZ_RXOC01000009.1"/>
</dbReference>
<evidence type="ECO:0000313" key="2">
    <source>
        <dbReference type="Proteomes" id="UP000290848"/>
    </source>
</evidence>
<dbReference type="AlphaFoldDB" id="A0A4Q0M769"/>
<proteinExistence type="predicted"/>
<accession>A0A4Q0M769</accession>
<evidence type="ECO:0000313" key="1">
    <source>
        <dbReference type="EMBL" id="RXF68931.1"/>
    </source>
</evidence>
<protein>
    <submittedName>
        <fullName evidence="1">Uncharacterized protein</fullName>
    </submittedName>
</protein>
<organism evidence="1 2">
    <name type="scientific">Arcticibacter tournemirensis</name>
    <dbReference type="NCBI Taxonomy" id="699437"/>
    <lineage>
        <taxon>Bacteria</taxon>
        <taxon>Pseudomonadati</taxon>
        <taxon>Bacteroidota</taxon>
        <taxon>Sphingobacteriia</taxon>
        <taxon>Sphingobacteriales</taxon>
        <taxon>Sphingobacteriaceae</taxon>
        <taxon>Arcticibacter</taxon>
    </lineage>
</organism>
<dbReference type="EMBL" id="RXOC01000009">
    <property type="protein sequence ID" value="RXF68931.1"/>
    <property type="molecule type" value="Genomic_DNA"/>
</dbReference>
<reference evidence="1 2" key="1">
    <citation type="submission" date="2018-12" db="EMBL/GenBank/DDBJ databases">
        <title>The Draft Genome Sequence of the Soil Bacterium Pedobacter tournemirensis R1.</title>
        <authorList>
            <person name="He J."/>
        </authorList>
    </citation>
    <scope>NUCLEOTIDE SEQUENCE [LARGE SCALE GENOMIC DNA]</scope>
    <source>
        <strain evidence="1 2">R1</strain>
    </source>
</reference>
<comment type="caution">
    <text evidence="1">The sequence shown here is derived from an EMBL/GenBank/DDBJ whole genome shotgun (WGS) entry which is preliminary data.</text>
</comment>
<sequence>MKKTICLFSLAFFCLNLKAQENDDIKKKMQATLADKFPETRTIDIRYLRYLPSDFDTELMEEGYEEGKLENYSKLRVGINLPVIRQPKWNVTSSFVYTNDAFDLRNVSSQNDPLQPSYNRKRDFHTFAGAVSFTYFSTLFGKPFIYNSSLIADASNRDIERLKGFIGGSMVIKRTPQTMMTVGAVVFIDPASPLPFAPTFSLDHKFSGSAWVLDLILPQRLLLKRSLLTNGRISIGSEITGDGLYVNNPLPGYSSVYNFTQVELRSGLTYEYGIKKIILSFKTGISTPLSNRLTEKGESSSDYILKVNRQSAGYFSIGASYNIFKKKKD</sequence>
<gene>
    <name evidence="1" type="ORF">EKH83_14525</name>
</gene>
<dbReference type="Proteomes" id="UP000290848">
    <property type="component" value="Unassembled WGS sequence"/>
</dbReference>
<name>A0A4Q0M769_9SPHI</name>